<dbReference type="GO" id="GO:0004888">
    <property type="term" value="F:transmembrane signaling receptor activity"/>
    <property type="evidence" value="ECO:0007669"/>
    <property type="project" value="InterPro"/>
</dbReference>
<dbReference type="SMART" id="SM00283">
    <property type="entry name" value="MA"/>
    <property type="match status" value="1"/>
</dbReference>
<dbReference type="PROSITE" id="PS50885">
    <property type="entry name" value="HAMP"/>
    <property type="match status" value="1"/>
</dbReference>
<name>A0A0H3CBT3_CAUVN</name>
<evidence type="ECO:0000256" key="1">
    <source>
        <dbReference type="ARBA" id="ARBA00022500"/>
    </source>
</evidence>
<dbReference type="GO" id="GO:0007165">
    <property type="term" value="P:signal transduction"/>
    <property type="evidence" value="ECO:0007669"/>
    <property type="project" value="UniProtKB-KW"/>
</dbReference>
<dbReference type="KEGG" id="ccs:CCNA_02901"/>
<proteinExistence type="inferred from homology"/>
<dbReference type="HOGENOM" id="CLU_000445_107_26_5"/>
<dbReference type="InterPro" id="IPR004090">
    <property type="entry name" value="Chemotax_Me-accpt_rcpt"/>
</dbReference>
<dbReference type="Gene3D" id="1.10.287.950">
    <property type="entry name" value="Methyl-accepting chemotaxis protein"/>
    <property type="match status" value="1"/>
</dbReference>
<dbReference type="Pfam" id="PF08448">
    <property type="entry name" value="PAS_4"/>
    <property type="match status" value="1"/>
</dbReference>
<evidence type="ECO:0000256" key="4">
    <source>
        <dbReference type="SAM" id="Coils"/>
    </source>
</evidence>
<dbReference type="GeneID" id="7331331"/>
<dbReference type="InterPro" id="IPR003660">
    <property type="entry name" value="HAMP_dom"/>
</dbReference>
<keyword evidence="1" id="KW-0145">Chemotaxis</keyword>
<dbReference type="SUPFAM" id="SSF55785">
    <property type="entry name" value="PYP-like sensor domain (PAS domain)"/>
    <property type="match status" value="1"/>
</dbReference>
<protein>
    <submittedName>
        <fullName evidence="8">Methyl-accepting chemotaxis protein</fullName>
    </submittedName>
</protein>
<reference evidence="8 9" key="1">
    <citation type="journal article" date="2010" name="J. Bacteriol.">
        <title>The genetic basis of laboratory adaptation in Caulobacter crescentus.</title>
        <authorList>
            <person name="Marks M.E."/>
            <person name="Castro-Rojas C.M."/>
            <person name="Teiling C."/>
            <person name="Du L."/>
            <person name="Kapatral V."/>
            <person name="Walunas T.L."/>
            <person name="Crosson S."/>
        </authorList>
    </citation>
    <scope>NUCLEOTIDE SEQUENCE [LARGE SCALE GENOMIC DNA]</scope>
    <source>
        <strain evidence="9">NA1000 / CB15N</strain>
    </source>
</reference>
<dbReference type="GO" id="GO:0016020">
    <property type="term" value="C:membrane"/>
    <property type="evidence" value="ECO:0007669"/>
    <property type="project" value="InterPro"/>
</dbReference>
<evidence type="ECO:0000313" key="9">
    <source>
        <dbReference type="Proteomes" id="UP000001364"/>
    </source>
</evidence>
<dbReference type="SUPFAM" id="SSF58104">
    <property type="entry name" value="Methyl-accepting chemotaxis protein (MCP) signaling domain"/>
    <property type="match status" value="1"/>
</dbReference>
<dbReference type="Gene3D" id="3.30.450.20">
    <property type="entry name" value="PAS domain"/>
    <property type="match status" value="1"/>
</dbReference>
<sequence length="503" mass="53447">MRARRASGGLGDMWFKEIARRRRAETRRLKELESLAKAMERSQAVLELRPNATVVRANGAFQRLTGYASPEIVGCPHSLFLAEGETDSDEYREFWRALHRGEPITKTTQLFGKEGAIVRVRAAYSPVLDTAGKLKRVILFATDVSELKIEVVRPVIAPGRTDDQDQVITVLSEQFKALAAGDLTARVDVVFSERYGHVRDEFNAAMTKLGQVMDEISMAAGGLGESSDEVARVSQHLSRGAGRQALDLHGARAALQKVGAAAGRGVDGLRRVTEAAAGLRIDAASARRSVREAVGSIAEVEQSALRISQAAALFDEVAQQANVLSLIADVEGARGGEGAGPFQAVAADKMRVLAERASGAAREIKGVTAANSAQVSRCARLMDAASASFGGMASRITQIDGLVSGLAKSAQEQAHGLRAVDEAVDRADDIAQTHADQVDEAAAVTGRLIEEAESLIQAASPFRAHVVSRPASRPEPARAGHHAPAGNAVARAHARIAAYARPR</sequence>
<dbReference type="EMBL" id="CP001340">
    <property type="protein sequence ID" value="ACL96366.1"/>
    <property type="molecule type" value="Genomic_DNA"/>
</dbReference>
<dbReference type="Proteomes" id="UP000001364">
    <property type="component" value="Chromosome"/>
</dbReference>
<feature type="domain" description="HAMP" evidence="7">
    <location>
        <begin position="168"/>
        <end position="214"/>
    </location>
</feature>
<dbReference type="GO" id="GO:0006935">
    <property type="term" value="P:chemotaxis"/>
    <property type="evidence" value="ECO:0007669"/>
    <property type="project" value="UniProtKB-KW"/>
</dbReference>
<evidence type="ECO:0000256" key="3">
    <source>
        <dbReference type="PROSITE-ProRule" id="PRU00284"/>
    </source>
</evidence>
<feature type="domain" description="PAS" evidence="6">
    <location>
        <begin position="31"/>
        <end position="74"/>
    </location>
</feature>
<dbReference type="InterPro" id="IPR004089">
    <property type="entry name" value="MCPsignal_dom"/>
</dbReference>
<gene>
    <name evidence="8" type="ordered locus">CCNA_02901</name>
</gene>
<keyword evidence="4" id="KW-0175">Coiled coil</keyword>
<keyword evidence="3" id="KW-0807">Transducer</keyword>
<dbReference type="PhylomeDB" id="A0A0H3CBT3"/>
<dbReference type="PANTHER" id="PTHR43531">
    <property type="entry name" value="PROTEIN ICFG"/>
    <property type="match status" value="1"/>
</dbReference>
<dbReference type="Pfam" id="PF00015">
    <property type="entry name" value="MCPsignal"/>
    <property type="match status" value="1"/>
</dbReference>
<dbReference type="NCBIfam" id="TIGR00229">
    <property type="entry name" value="sensory_box"/>
    <property type="match status" value="1"/>
</dbReference>
<dbReference type="PROSITE" id="PS50112">
    <property type="entry name" value="PAS"/>
    <property type="match status" value="1"/>
</dbReference>
<dbReference type="InterPro" id="IPR000014">
    <property type="entry name" value="PAS"/>
</dbReference>
<dbReference type="PANTHER" id="PTHR43531:SF11">
    <property type="entry name" value="METHYL-ACCEPTING CHEMOTAXIS PROTEIN 3"/>
    <property type="match status" value="1"/>
</dbReference>
<comment type="similarity">
    <text evidence="2">Belongs to the methyl-accepting chemotaxis (MCP) protein family.</text>
</comment>
<dbReference type="OrthoDB" id="9765776at2"/>
<evidence type="ECO:0000259" key="7">
    <source>
        <dbReference type="PROSITE" id="PS50885"/>
    </source>
</evidence>
<evidence type="ECO:0000259" key="5">
    <source>
        <dbReference type="PROSITE" id="PS50111"/>
    </source>
</evidence>
<feature type="domain" description="Methyl-accepting transducer" evidence="5">
    <location>
        <begin position="219"/>
        <end position="442"/>
    </location>
</feature>
<dbReference type="PROSITE" id="PS50111">
    <property type="entry name" value="CHEMOTAXIS_TRANSDUC_2"/>
    <property type="match status" value="1"/>
</dbReference>
<keyword evidence="9" id="KW-1185">Reference proteome</keyword>
<dbReference type="RefSeq" id="WP_012640596.1">
    <property type="nucleotide sequence ID" value="NC_011916.1"/>
</dbReference>
<dbReference type="InterPro" id="IPR051310">
    <property type="entry name" value="MCP_chemotaxis"/>
</dbReference>
<organism evidence="8 9">
    <name type="scientific">Caulobacter vibrioides (strain NA1000 / CB15N)</name>
    <name type="common">Caulobacter crescentus</name>
    <dbReference type="NCBI Taxonomy" id="565050"/>
    <lineage>
        <taxon>Bacteria</taxon>
        <taxon>Pseudomonadati</taxon>
        <taxon>Pseudomonadota</taxon>
        <taxon>Alphaproteobacteria</taxon>
        <taxon>Caulobacterales</taxon>
        <taxon>Caulobacteraceae</taxon>
        <taxon>Caulobacter</taxon>
    </lineage>
</organism>
<accession>A0A0H3CBT3</accession>
<dbReference type="InterPro" id="IPR035965">
    <property type="entry name" value="PAS-like_dom_sf"/>
</dbReference>
<evidence type="ECO:0000313" key="8">
    <source>
        <dbReference type="EMBL" id="ACL96366.1"/>
    </source>
</evidence>
<evidence type="ECO:0000256" key="2">
    <source>
        <dbReference type="ARBA" id="ARBA00029447"/>
    </source>
</evidence>
<dbReference type="InterPro" id="IPR013656">
    <property type="entry name" value="PAS_4"/>
</dbReference>
<evidence type="ECO:0000259" key="6">
    <source>
        <dbReference type="PROSITE" id="PS50112"/>
    </source>
</evidence>
<dbReference type="AlphaFoldDB" id="A0A0H3CBT3"/>
<dbReference type="PRINTS" id="PR00260">
    <property type="entry name" value="CHEMTRNSDUCR"/>
</dbReference>
<dbReference type="RefSeq" id="YP_002518274.1">
    <property type="nucleotide sequence ID" value="NC_011916.1"/>
</dbReference>
<dbReference type="SMR" id="A0A0H3CBT3"/>
<dbReference type="PATRIC" id="fig|565050.3.peg.2829"/>
<feature type="coiled-coil region" evidence="4">
    <location>
        <begin position="15"/>
        <end position="49"/>
    </location>
</feature>